<gene>
    <name evidence="3" type="ORF">ACG04R_21740</name>
</gene>
<dbReference type="Proteomes" id="UP001606134">
    <property type="component" value="Unassembled WGS sequence"/>
</dbReference>
<feature type="chain" id="PRO_5047384982" evidence="2">
    <location>
        <begin position="19"/>
        <end position="249"/>
    </location>
</feature>
<comment type="caution">
    <text evidence="3">The sequence shown here is derived from an EMBL/GenBank/DDBJ whole genome shotgun (WGS) entry which is preliminary data.</text>
</comment>
<proteinExistence type="predicted"/>
<dbReference type="RefSeq" id="WP_394415716.1">
    <property type="nucleotide sequence ID" value="NZ_JBIGIC010000012.1"/>
</dbReference>
<name>A0ABW7HHF2_9BURK</name>
<evidence type="ECO:0000313" key="4">
    <source>
        <dbReference type="Proteomes" id="UP001606134"/>
    </source>
</evidence>
<protein>
    <submittedName>
        <fullName evidence="3">Uncharacterized protein</fullName>
    </submittedName>
</protein>
<reference evidence="3 4" key="1">
    <citation type="submission" date="2024-08" db="EMBL/GenBank/DDBJ databases">
        <authorList>
            <person name="Lu H."/>
        </authorList>
    </citation>
    <scope>NUCLEOTIDE SEQUENCE [LARGE SCALE GENOMIC DNA]</scope>
    <source>
        <strain evidence="3 4">BYS78W</strain>
    </source>
</reference>
<organism evidence="3 4">
    <name type="scientific">Pelomonas candidula</name>
    <dbReference type="NCBI Taxonomy" id="3299025"/>
    <lineage>
        <taxon>Bacteria</taxon>
        <taxon>Pseudomonadati</taxon>
        <taxon>Pseudomonadota</taxon>
        <taxon>Betaproteobacteria</taxon>
        <taxon>Burkholderiales</taxon>
        <taxon>Sphaerotilaceae</taxon>
        <taxon>Roseateles</taxon>
    </lineage>
</organism>
<dbReference type="EMBL" id="JBIGIC010000012">
    <property type="protein sequence ID" value="MFG6489321.1"/>
    <property type="molecule type" value="Genomic_DNA"/>
</dbReference>
<accession>A0ABW7HHF2</accession>
<keyword evidence="2" id="KW-0732">Signal</keyword>
<evidence type="ECO:0000313" key="3">
    <source>
        <dbReference type="EMBL" id="MFG6489321.1"/>
    </source>
</evidence>
<feature type="signal peptide" evidence="2">
    <location>
        <begin position="1"/>
        <end position="18"/>
    </location>
</feature>
<evidence type="ECO:0000256" key="1">
    <source>
        <dbReference type="SAM" id="MobiDB-lite"/>
    </source>
</evidence>
<keyword evidence="4" id="KW-1185">Reference proteome</keyword>
<evidence type="ECO:0000256" key="2">
    <source>
        <dbReference type="SAM" id="SignalP"/>
    </source>
</evidence>
<sequence length="249" mass="27502">MRRSWAALAVLASASAGAMPAGGLEPEPGVFASEHAPDPATLALRDALLGGYAYRQCQFLVEPSLRTPYAVFLVRQAGGVIVVSRTLDEQRWSRLEIERIRALKPDVFPLDAATERALLKRFPVVAQTRQAPLDAESTAVLTDLCRDVLLQVRYPKKFEEGLDGVTYHAGHWTQERFLSGTAWSPDADSLTGDYVAMGQALKAFADAPEAQREARKGELLERARRVADRLRDSRPAELDRPSPLQSRHD</sequence>
<feature type="region of interest" description="Disordered" evidence="1">
    <location>
        <begin position="225"/>
        <end position="249"/>
    </location>
</feature>